<accession>A0ABX3CEW9</accession>
<evidence type="ECO:0000313" key="2">
    <source>
        <dbReference type="Proteomes" id="UP000180280"/>
    </source>
</evidence>
<reference evidence="1 2" key="1">
    <citation type="submission" date="2016-09" db="EMBL/GenBank/DDBJ databases">
        <title>Chromobacterium muskegensis sp. nov., an insecticidal bacterium isolated from Sphagnum bogs.</title>
        <authorList>
            <person name="Sparks M.E."/>
            <person name="Blackburn M.B."/>
            <person name="Gundersen-Rindal D.E."/>
            <person name="Mitchell A."/>
            <person name="Farrar R."/>
            <person name="Kuhar D."/>
        </authorList>
    </citation>
    <scope>NUCLEOTIDE SEQUENCE [LARGE SCALE GENOMIC DNA]</scope>
    <source>
        <strain evidence="1 2">14B-1</strain>
    </source>
</reference>
<gene>
    <name evidence="1" type="ORF">BI344_14775</name>
</gene>
<dbReference type="EMBL" id="MKCT01000014">
    <property type="protein sequence ID" value="OHX20684.1"/>
    <property type="molecule type" value="Genomic_DNA"/>
</dbReference>
<name>A0ABX3CEW9_9NEIS</name>
<organism evidence="1 2">
    <name type="scientific">Chromobacterium sphagni</name>
    <dbReference type="NCBI Taxonomy" id="1903179"/>
    <lineage>
        <taxon>Bacteria</taxon>
        <taxon>Pseudomonadati</taxon>
        <taxon>Pseudomonadota</taxon>
        <taxon>Betaproteobacteria</taxon>
        <taxon>Neisseriales</taxon>
        <taxon>Chromobacteriaceae</taxon>
        <taxon>Chromobacterium</taxon>
    </lineage>
</organism>
<protein>
    <submittedName>
        <fullName evidence="1">Uncharacterized protein</fullName>
    </submittedName>
</protein>
<evidence type="ECO:0000313" key="1">
    <source>
        <dbReference type="EMBL" id="OHX20684.1"/>
    </source>
</evidence>
<keyword evidence="2" id="KW-1185">Reference proteome</keyword>
<sequence>MRAIEGVQNAAWDLTHLSETIRRVNKANNSSIRLLFASFDAGLRRLAELLFTLAADEFSEGVLIDALVPYWNQAHAERIAKSLAELLAHIDDEGRKQRQANSSMSIDEMIWYGEQLLLSAEGLS</sequence>
<comment type="caution">
    <text evidence="1">The sequence shown here is derived from an EMBL/GenBank/DDBJ whole genome shotgun (WGS) entry which is preliminary data.</text>
</comment>
<dbReference type="Proteomes" id="UP000180280">
    <property type="component" value="Unassembled WGS sequence"/>
</dbReference>
<proteinExistence type="predicted"/>